<feature type="domain" description="GAF" evidence="2">
    <location>
        <begin position="42"/>
        <end position="190"/>
    </location>
</feature>
<sequence>MTGVEADSPGQVAVDETHARIDPDVEEARLRSVQQLNLLDSEPEDRFAQITRMAKAVFGVPMSTVSLLDRDRQWFKAVDGIELQNQPREQTVCQVTVARAYTRPADPALVIEDVSTIPFFAEIPQISGEGGIRFYAGYPLYGPGGHPVGTFCVYDTRPRQLTADQLAAFRELAAWAQREIENSDDLERAAKVQRQLLPPPLGIVPGYSIETMCLPAFAVGGDFYDHYPCNDGLVFTVADVMGKGLGAAILTATVRSAMRAATRAFDATCGESADHDLGEVVGTVAGQLAEDFAGTETFATLFHARLRTRDGHVDYVDGGHGLATVRRADGHCTVLRGSGLPIGILPEDTWRSAAVDLGPGDMLVIASDGLLDLVAGGDAFELLRMLSGTSTPAAVRTKVEEMVASTPPVDDVTLVAIRRDEAG</sequence>
<evidence type="ECO:0000313" key="7">
    <source>
        <dbReference type="Proteomes" id="UP001185922"/>
    </source>
</evidence>
<comment type="caution">
    <text evidence="5">The sequence shown here is derived from an EMBL/GenBank/DDBJ whole genome shotgun (WGS) entry which is preliminary data.</text>
</comment>
<dbReference type="InterPro" id="IPR003018">
    <property type="entry name" value="GAF"/>
</dbReference>
<proteinExistence type="predicted"/>
<dbReference type="EMBL" id="JAWLKH010000001">
    <property type="protein sequence ID" value="MDV6310337.1"/>
    <property type="molecule type" value="Genomic_DNA"/>
</dbReference>
<dbReference type="PANTHER" id="PTHR43156:SF2">
    <property type="entry name" value="STAGE II SPORULATION PROTEIN E"/>
    <property type="match status" value="1"/>
</dbReference>
<evidence type="ECO:0000256" key="1">
    <source>
        <dbReference type="ARBA" id="ARBA00022801"/>
    </source>
</evidence>
<evidence type="ECO:0000259" key="3">
    <source>
        <dbReference type="SMART" id="SM00331"/>
    </source>
</evidence>
<dbReference type="Pfam" id="PF01590">
    <property type="entry name" value="GAF"/>
    <property type="match status" value="1"/>
</dbReference>
<name>A0AAE4U923_9ACTN</name>
<organism evidence="5 7">
    <name type="scientific">Gordonia amicalis</name>
    <dbReference type="NCBI Taxonomy" id="89053"/>
    <lineage>
        <taxon>Bacteria</taxon>
        <taxon>Bacillati</taxon>
        <taxon>Actinomycetota</taxon>
        <taxon>Actinomycetes</taxon>
        <taxon>Mycobacteriales</taxon>
        <taxon>Gordoniaceae</taxon>
        <taxon>Gordonia</taxon>
    </lineage>
</organism>
<dbReference type="Gene3D" id="3.30.450.40">
    <property type="match status" value="1"/>
</dbReference>
<dbReference type="Pfam" id="PF07228">
    <property type="entry name" value="SpoIIE"/>
    <property type="match status" value="1"/>
</dbReference>
<dbReference type="RefSeq" id="WP_024498337.1">
    <property type="nucleotide sequence ID" value="NZ_CP096596.1"/>
</dbReference>
<reference evidence="5 6" key="1">
    <citation type="submission" date="2023-10" db="EMBL/GenBank/DDBJ databases">
        <title>Development of a sustainable strategy for remediation of hydrocarbon-contaminated territories based on the waste exchange concept.</title>
        <authorList>
            <person name="Krivoruchko A."/>
        </authorList>
    </citation>
    <scope>NUCLEOTIDE SEQUENCE</scope>
    <source>
        <strain evidence="4 6">IEGM 1266</strain>
        <strain evidence="5">IEGM 1279</strain>
    </source>
</reference>
<dbReference type="AlphaFoldDB" id="A0AAE4U923"/>
<gene>
    <name evidence="4" type="ORF">R3P94_00195</name>
    <name evidence="5" type="ORF">R3Q15_00220</name>
</gene>
<dbReference type="Proteomes" id="UP001185779">
    <property type="component" value="Unassembled WGS sequence"/>
</dbReference>
<dbReference type="InterPro" id="IPR029016">
    <property type="entry name" value="GAF-like_dom_sf"/>
</dbReference>
<dbReference type="SMART" id="SM00065">
    <property type="entry name" value="GAF"/>
    <property type="match status" value="1"/>
</dbReference>
<feature type="domain" description="PPM-type phosphatase" evidence="3">
    <location>
        <begin position="204"/>
        <end position="419"/>
    </location>
</feature>
<dbReference type="SUPFAM" id="SSF81606">
    <property type="entry name" value="PP2C-like"/>
    <property type="match status" value="1"/>
</dbReference>
<dbReference type="SUPFAM" id="SSF55781">
    <property type="entry name" value="GAF domain-like"/>
    <property type="match status" value="1"/>
</dbReference>
<dbReference type="PANTHER" id="PTHR43156">
    <property type="entry name" value="STAGE II SPORULATION PROTEIN E-RELATED"/>
    <property type="match status" value="1"/>
</dbReference>
<dbReference type="Proteomes" id="UP001185922">
    <property type="component" value="Unassembled WGS sequence"/>
</dbReference>
<dbReference type="Gene3D" id="3.60.40.10">
    <property type="entry name" value="PPM-type phosphatase domain"/>
    <property type="match status" value="1"/>
</dbReference>
<dbReference type="GO" id="GO:0016791">
    <property type="term" value="F:phosphatase activity"/>
    <property type="evidence" value="ECO:0007669"/>
    <property type="project" value="TreeGrafter"/>
</dbReference>
<dbReference type="EMBL" id="JAWLKI010000001">
    <property type="protein sequence ID" value="MDV6305777.1"/>
    <property type="molecule type" value="Genomic_DNA"/>
</dbReference>
<dbReference type="InterPro" id="IPR036457">
    <property type="entry name" value="PPM-type-like_dom_sf"/>
</dbReference>
<evidence type="ECO:0000259" key="2">
    <source>
        <dbReference type="SMART" id="SM00065"/>
    </source>
</evidence>
<accession>A0AAE4U923</accession>
<evidence type="ECO:0000313" key="4">
    <source>
        <dbReference type="EMBL" id="MDV6305777.1"/>
    </source>
</evidence>
<dbReference type="SMART" id="SM00331">
    <property type="entry name" value="PP2C_SIG"/>
    <property type="match status" value="1"/>
</dbReference>
<keyword evidence="1" id="KW-0378">Hydrolase</keyword>
<dbReference type="InterPro" id="IPR001932">
    <property type="entry name" value="PPM-type_phosphatase-like_dom"/>
</dbReference>
<evidence type="ECO:0000313" key="5">
    <source>
        <dbReference type="EMBL" id="MDV6310337.1"/>
    </source>
</evidence>
<keyword evidence="6" id="KW-1185">Reference proteome</keyword>
<dbReference type="InterPro" id="IPR052016">
    <property type="entry name" value="Bact_Sigma-Reg"/>
</dbReference>
<evidence type="ECO:0000313" key="6">
    <source>
        <dbReference type="Proteomes" id="UP001185779"/>
    </source>
</evidence>
<protein>
    <submittedName>
        <fullName evidence="5">SpoIIE family protein phosphatase</fullName>
    </submittedName>
</protein>